<dbReference type="HOGENOM" id="CLU_1183399_0_0_11"/>
<evidence type="ECO:0000256" key="2">
    <source>
        <dbReference type="SAM" id="SignalP"/>
    </source>
</evidence>
<feature type="chain" id="PRO_5038652236" evidence="2">
    <location>
        <begin position="25"/>
        <end position="234"/>
    </location>
</feature>
<keyword evidence="2" id="KW-0732">Signal</keyword>
<dbReference type="OrthoDB" id="5241181at2"/>
<dbReference type="EMBL" id="CP001854">
    <property type="protein sequence ID" value="ADB54178.1"/>
    <property type="molecule type" value="Genomic_DNA"/>
</dbReference>
<proteinExistence type="predicted"/>
<dbReference type="AlphaFoldDB" id="D3F2P7"/>
<dbReference type="eggNOG" id="ENOG50335E5">
    <property type="taxonomic scope" value="Bacteria"/>
</dbReference>
<name>D3F2P7_CONWI</name>
<dbReference type="KEGG" id="cwo:Cwoe_5777"/>
<dbReference type="Proteomes" id="UP000008229">
    <property type="component" value="Chromosome"/>
</dbReference>
<accession>D3F2P7</accession>
<evidence type="ECO:0000256" key="1">
    <source>
        <dbReference type="SAM" id="Phobius"/>
    </source>
</evidence>
<evidence type="ECO:0000313" key="4">
    <source>
        <dbReference type="Proteomes" id="UP000008229"/>
    </source>
</evidence>
<sequence precursor="true">MPRLAAALAAVLAIVAALSATATAHQGDPRYRSILRGVDPEASGVRVQVLNYDDRFELDNRSGETVLIYGYQREPYARISADGTVEVNRRSPAYFLNDERYANVPVPAAVRKNPRAAPAWEVQDRTGRFEWHDHRMHWMVRGIAPQVRDEDVRTKIFDYRVPISVGGRAAAIGGTLWWVGEEGGSGWAGGGMIAVVALVAVALLAVLAVVIVRRRRDGGAGGAASGAGGGREAW</sequence>
<reference evidence="4" key="2">
    <citation type="submission" date="2010-01" db="EMBL/GenBank/DDBJ databases">
        <title>The complete genome of Conexibacter woesei DSM 14684.</title>
        <authorList>
            <consortium name="US DOE Joint Genome Institute (JGI-PGF)"/>
            <person name="Lucas S."/>
            <person name="Copeland A."/>
            <person name="Lapidus A."/>
            <person name="Glavina del Rio T."/>
            <person name="Dalin E."/>
            <person name="Tice H."/>
            <person name="Bruce D."/>
            <person name="Goodwin L."/>
            <person name="Pitluck S."/>
            <person name="Kyrpides N."/>
            <person name="Mavromatis K."/>
            <person name="Ivanova N."/>
            <person name="Mikhailova N."/>
            <person name="Chertkov O."/>
            <person name="Brettin T."/>
            <person name="Detter J.C."/>
            <person name="Han C."/>
            <person name="Larimer F."/>
            <person name="Land M."/>
            <person name="Hauser L."/>
            <person name="Markowitz V."/>
            <person name="Cheng J.-F."/>
            <person name="Hugenholtz P."/>
            <person name="Woyke T."/>
            <person name="Wu D."/>
            <person name="Pukall R."/>
            <person name="Steenblock K."/>
            <person name="Schneider S."/>
            <person name="Klenk H.-P."/>
            <person name="Eisen J.A."/>
        </authorList>
    </citation>
    <scope>NUCLEOTIDE SEQUENCE [LARGE SCALE GENOMIC DNA]</scope>
    <source>
        <strain evidence="4">DSM 14684 / CIP 108061 / JCM 11494 / NBRC 100937 / ID131577</strain>
    </source>
</reference>
<keyword evidence="1" id="KW-1133">Transmembrane helix</keyword>
<dbReference type="RefSeq" id="WP_012937229.1">
    <property type="nucleotide sequence ID" value="NC_013739.1"/>
</dbReference>
<keyword evidence="1" id="KW-0472">Membrane</keyword>
<gene>
    <name evidence="3" type="ordered locus">Cwoe_5777</name>
</gene>
<feature type="transmembrane region" description="Helical" evidence="1">
    <location>
        <begin position="187"/>
        <end position="212"/>
    </location>
</feature>
<keyword evidence="1" id="KW-0812">Transmembrane</keyword>
<evidence type="ECO:0000313" key="3">
    <source>
        <dbReference type="EMBL" id="ADB54178.1"/>
    </source>
</evidence>
<protein>
    <submittedName>
        <fullName evidence="3">Uncharacterized protein</fullName>
    </submittedName>
</protein>
<organism evidence="3 4">
    <name type="scientific">Conexibacter woesei (strain DSM 14684 / CCUG 47730 / CIP 108061 / JCM 11494 / NBRC 100937 / ID131577)</name>
    <dbReference type="NCBI Taxonomy" id="469383"/>
    <lineage>
        <taxon>Bacteria</taxon>
        <taxon>Bacillati</taxon>
        <taxon>Actinomycetota</taxon>
        <taxon>Thermoleophilia</taxon>
        <taxon>Solirubrobacterales</taxon>
        <taxon>Conexibacteraceae</taxon>
        <taxon>Conexibacter</taxon>
    </lineage>
</organism>
<reference evidence="3 4" key="1">
    <citation type="journal article" date="2010" name="Stand. Genomic Sci.">
        <title>Complete genome sequence of Conexibacter woesei type strain (ID131577).</title>
        <authorList>
            <person name="Pukall R."/>
            <person name="Lapidus A."/>
            <person name="Glavina Del Rio T."/>
            <person name="Copeland A."/>
            <person name="Tice H."/>
            <person name="Cheng J.-F."/>
            <person name="Lucas S."/>
            <person name="Chen F."/>
            <person name="Nolan M."/>
            <person name="Bruce D."/>
            <person name="Goodwin L."/>
            <person name="Pitluck S."/>
            <person name="Mavromatis K."/>
            <person name="Ivanova N."/>
            <person name="Ovchinnikova G."/>
            <person name="Pati A."/>
            <person name="Chen A."/>
            <person name="Palaniappan K."/>
            <person name="Land M."/>
            <person name="Hauser L."/>
            <person name="Chang Y.-J."/>
            <person name="Jeffries C.D."/>
            <person name="Chain P."/>
            <person name="Meincke L."/>
            <person name="Sims D."/>
            <person name="Brettin T."/>
            <person name="Detter J.C."/>
            <person name="Rohde M."/>
            <person name="Goeker M."/>
            <person name="Bristow J."/>
            <person name="Eisen J.A."/>
            <person name="Markowitz V."/>
            <person name="Kyrpides N.C."/>
            <person name="Klenk H.-P."/>
            <person name="Hugenholtz P."/>
        </authorList>
    </citation>
    <scope>NUCLEOTIDE SEQUENCE [LARGE SCALE GENOMIC DNA]</scope>
    <source>
        <strain evidence="4">DSM 14684 / CIP 108061 / JCM 11494 / NBRC 100937 / ID131577</strain>
    </source>
</reference>
<keyword evidence="4" id="KW-1185">Reference proteome</keyword>
<dbReference type="STRING" id="469383.Cwoe_5777"/>
<feature type="signal peptide" evidence="2">
    <location>
        <begin position="1"/>
        <end position="24"/>
    </location>
</feature>